<dbReference type="AlphaFoldDB" id="A0A0L6VIA1"/>
<protein>
    <submittedName>
        <fullName evidence="2">Uncharacterized protein</fullName>
    </submittedName>
</protein>
<comment type="caution">
    <text evidence="2">The sequence shown here is derived from an EMBL/GenBank/DDBJ whole genome shotgun (WGS) entry which is preliminary data.</text>
</comment>
<gene>
    <name evidence="2" type="ORF">VP01_1554g3</name>
</gene>
<proteinExistence type="predicted"/>
<feature type="region of interest" description="Disordered" evidence="1">
    <location>
        <begin position="29"/>
        <end position="72"/>
    </location>
</feature>
<accession>A0A0L6VIA1</accession>
<evidence type="ECO:0000313" key="3">
    <source>
        <dbReference type="Proteomes" id="UP000037035"/>
    </source>
</evidence>
<name>A0A0L6VIA1_9BASI</name>
<reference evidence="2 3" key="1">
    <citation type="submission" date="2015-08" db="EMBL/GenBank/DDBJ databases">
        <title>Next Generation Sequencing and Analysis of the Genome of Puccinia sorghi L Schw, the Causal Agent of Maize Common Rust.</title>
        <authorList>
            <person name="Rochi L."/>
            <person name="Burguener G."/>
            <person name="Darino M."/>
            <person name="Turjanski A."/>
            <person name="Kreff E."/>
            <person name="Dieguez M.J."/>
            <person name="Sacco F."/>
        </authorList>
    </citation>
    <scope>NUCLEOTIDE SEQUENCE [LARGE SCALE GENOMIC DNA]</scope>
    <source>
        <strain evidence="2 3">RO10H11247</strain>
    </source>
</reference>
<dbReference type="VEuPathDB" id="FungiDB:VP01_1554g3"/>
<organism evidence="2 3">
    <name type="scientific">Puccinia sorghi</name>
    <dbReference type="NCBI Taxonomy" id="27349"/>
    <lineage>
        <taxon>Eukaryota</taxon>
        <taxon>Fungi</taxon>
        <taxon>Dikarya</taxon>
        <taxon>Basidiomycota</taxon>
        <taxon>Pucciniomycotina</taxon>
        <taxon>Pucciniomycetes</taxon>
        <taxon>Pucciniales</taxon>
        <taxon>Pucciniaceae</taxon>
        <taxon>Puccinia</taxon>
    </lineage>
</organism>
<evidence type="ECO:0000256" key="1">
    <source>
        <dbReference type="SAM" id="MobiDB-lite"/>
    </source>
</evidence>
<dbReference type="Proteomes" id="UP000037035">
    <property type="component" value="Unassembled WGS sequence"/>
</dbReference>
<feature type="compositionally biased region" description="Polar residues" evidence="1">
    <location>
        <begin position="58"/>
        <end position="72"/>
    </location>
</feature>
<keyword evidence="3" id="KW-1185">Reference proteome</keyword>
<dbReference type="EMBL" id="LAVV01006164">
    <property type="protein sequence ID" value="KNZ60434.1"/>
    <property type="molecule type" value="Genomic_DNA"/>
</dbReference>
<sequence>MMNHKRIAQMKQEPTVPDNQLFALLATLTPLPPPATDSPREAHPSKRQRTTLHHHQPNHSLQGTSADTSALNPSLANRQDVHRPEQQQLPAPPLADHQHTLSTLSTLQKMTQNPEFLDKIQQVLTFTPRNSCLKHLMKDDQDQFELRAIDERNRIKAELDRALKKLTSSDPATRDTNRARIESSYASKLKACDRKVLSQWDQLREQQRLALQKVKFPAA</sequence>
<dbReference type="STRING" id="27349.A0A0L6VIA1"/>
<evidence type="ECO:0000313" key="2">
    <source>
        <dbReference type="EMBL" id="KNZ60434.1"/>
    </source>
</evidence>
<dbReference type="OrthoDB" id="21617at2759"/>
<feature type="compositionally biased region" description="Basic residues" evidence="1">
    <location>
        <begin position="45"/>
        <end position="57"/>
    </location>
</feature>